<reference evidence="2" key="1">
    <citation type="submission" date="2021-11" db="EMBL/GenBank/DDBJ databases">
        <title>Purpureocillium_takamizusanense_genome.</title>
        <authorList>
            <person name="Nguyen N.-H."/>
        </authorList>
    </citation>
    <scope>NUCLEOTIDE SEQUENCE</scope>
    <source>
        <strain evidence="2">PT3</strain>
    </source>
</reference>
<dbReference type="KEGG" id="ptkz:JDV02_001514"/>
<dbReference type="RefSeq" id="XP_047838418.1">
    <property type="nucleotide sequence ID" value="XM_047982453.1"/>
</dbReference>
<feature type="region of interest" description="Disordered" evidence="1">
    <location>
        <begin position="731"/>
        <end position="761"/>
    </location>
</feature>
<dbReference type="AlphaFoldDB" id="A0A9Q8Q901"/>
<feature type="region of interest" description="Disordered" evidence="1">
    <location>
        <begin position="1"/>
        <end position="74"/>
    </location>
</feature>
<feature type="region of interest" description="Disordered" evidence="1">
    <location>
        <begin position="158"/>
        <end position="177"/>
    </location>
</feature>
<gene>
    <name evidence="2" type="ORF">JDV02_001514</name>
</gene>
<evidence type="ECO:0000313" key="3">
    <source>
        <dbReference type="Proteomes" id="UP000829364"/>
    </source>
</evidence>
<feature type="region of interest" description="Disordered" evidence="1">
    <location>
        <begin position="365"/>
        <end position="413"/>
    </location>
</feature>
<organism evidence="2 3">
    <name type="scientific">Purpureocillium takamizusanense</name>
    <dbReference type="NCBI Taxonomy" id="2060973"/>
    <lineage>
        <taxon>Eukaryota</taxon>
        <taxon>Fungi</taxon>
        <taxon>Dikarya</taxon>
        <taxon>Ascomycota</taxon>
        <taxon>Pezizomycotina</taxon>
        <taxon>Sordariomycetes</taxon>
        <taxon>Hypocreomycetidae</taxon>
        <taxon>Hypocreales</taxon>
        <taxon>Ophiocordycipitaceae</taxon>
        <taxon>Purpureocillium</taxon>
    </lineage>
</organism>
<sequence length="779" mass="84539">MAKKKKRANKAPAQPVEDEPLPQTDLCLPSKQPTPAPETDPSHHGADKHAAYPSAPASSASPLSSSTALPPSAPRNKSWRNFSAYYGSWTAVSVDVLEVAALVNYNTPRPRPLDPAMLFDLVKIRRSVEEATDLAVRAASDTASSTLSSVNSVSGLRSMSSLRSAAPPKPGHGMRMSRERRLRMRELAVQKLARAYRLDDIAACIVTMQGTTSLDDLAGLVLQDNPRNSDAKFVHFFHDKIISRDLTAGTEGFRVLEEILEIESERPELLRTLAALKGARGDLADVAADLTRAMSLSKYRGESHGSSYDTSKAHQNPHGRGFVELAEDERPSGLDGQLIFHRGAVLLLDACEHVLKALGQPLDSKETVQKTDACRPHEKEAELRYPPHSDEATTQASSIQPNERETELLPRTNDLESAALDKFREVKALAKQALRDIMLFLKNFDYSPTMPVTLSKDYNDRMLLAAKGVRKPRSSVSNGPATPHKVYTLADLFSPSPPTELPEFPSSETLKQRKHHIPKGDTCESVTYHPLLSEALHSLLFCHCLAQTSVAEIRRHAYMVARLVRLFDGYPIFHAAKSSARTDWEDMIRRGGDWLGLGAKWQFLCEPAPLPGHGPRSTRSAKTPDRATASAAAATLTKATPAQDKAEPSATACQAALEASLDHNDGASECAHHDSCSDPFCPNSVTTTSQPVELDPGDGGWDGATIVSARATAVRWWIQEVPFIPGVRRKRRARKIPSRQDKGEGSADDDGGGSGNAGKVGEAAGNLAALYLDSAGEKA</sequence>
<evidence type="ECO:0000256" key="1">
    <source>
        <dbReference type="SAM" id="MobiDB-lite"/>
    </source>
</evidence>
<evidence type="ECO:0000313" key="2">
    <source>
        <dbReference type="EMBL" id="UNI14937.1"/>
    </source>
</evidence>
<feature type="compositionally biased region" description="Low complexity" evidence="1">
    <location>
        <begin position="51"/>
        <end position="70"/>
    </location>
</feature>
<proteinExistence type="predicted"/>
<feature type="compositionally biased region" description="Basic and acidic residues" evidence="1">
    <location>
        <begin position="40"/>
        <end position="50"/>
    </location>
</feature>
<protein>
    <recommendedName>
        <fullName evidence="4">Histidine kinase group protein</fullName>
    </recommendedName>
</protein>
<dbReference type="Proteomes" id="UP000829364">
    <property type="component" value="Chromosome 1"/>
</dbReference>
<dbReference type="OrthoDB" id="420046at2759"/>
<name>A0A9Q8Q901_9HYPO</name>
<evidence type="ECO:0008006" key="4">
    <source>
        <dbReference type="Google" id="ProtNLM"/>
    </source>
</evidence>
<dbReference type="GeneID" id="72063477"/>
<dbReference type="EMBL" id="CP086354">
    <property type="protein sequence ID" value="UNI14937.1"/>
    <property type="molecule type" value="Genomic_DNA"/>
</dbReference>
<keyword evidence="3" id="KW-1185">Reference proteome</keyword>
<accession>A0A9Q8Q901</accession>
<feature type="compositionally biased region" description="Polar residues" evidence="1">
    <location>
        <begin position="392"/>
        <end position="401"/>
    </location>
</feature>
<feature type="compositionally biased region" description="Basic and acidic residues" evidence="1">
    <location>
        <begin position="365"/>
        <end position="391"/>
    </location>
</feature>